<dbReference type="PANTHER" id="PTHR42948">
    <property type="entry name" value="TRANSPORTER"/>
    <property type="match status" value="1"/>
</dbReference>
<feature type="transmembrane region" description="Helical" evidence="7">
    <location>
        <begin position="347"/>
        <end position="370"/>
    </location>
</feature>
<dbReference type="AlphaFoldDB" id="A0A1I0ZNR1"/>
<dbReference type="PROSITE" id="PS00610">
    <property type="entry name" value="NA_NEUROTRAN_SYMP_1"/>
    <property type="match status" value="1"/>
</dbReference>
<dbReference type="Proteomes" id="UP000198838">
    <property type="component" value="Unassembled WGS sequence"/>
</dbReference>
<dbReference type="InterPro" id="IPR000175">
    <property type="entry name" value="Na/ntran_symport"/>
</dbReference>
<feature type="transmembrane region" description="Helical" evidence="7">
    <location>
        <begin position="257"/>
        <end position="281"/>
    </location>
</feature>
<sequence>MTREKLGSRLGFILLSAGCAIGIGNVWKFPYMVGQYGGGIFVLIYLLFLVILGVPVMVMEFSMGRAARKSPVKIYQEIEKKGSKWHIHGYICMLGNYLLMMYYTTVAGWMIQYFVKMAKGDFAGKKAEDIALIFSDCLSDPLIQVSAMAVVVAVGFFINSKGLQNGLERITKIMMAVLLLVMVILAINSCLIKDSYEGLEFYLKPSLKNIEEIGLLKVIAGAMNQAFFTLSLGIGAMAIFGSYIDKDRSLLGESLNVALLDTFVAIVSGLIIFPACFAYGVEPDAGPSLIFITLPNIFNHMNFGRVWGTLFFIFMTVAAFSTVLAVFENIMACTMDLFGWKRGKSALINGIVLFILSLPCALGFNLLSFFEPFGKGSNVLDFEDFLVSNILLPGGSLVFILFCVSRYGWGWKNFVNEANEGKGIKTADWMRPYMTYILPVLVGIILVLGIVEKM</sequence>
<feature type="transmembrane region" description="Helical" evidence="7">
    <location>
        <begin position="390"/>
        <end position="409"/>
    </location>
</feature>
<evidence type="ECO:0000256" key="5">
    <source>
        <dbReference type="ARBA" id="ARBA00023136"/>
    </source>
</evidence>
<accession>A0A1I0ZNR1</accession>
<reference evidence="8 9" key="1">
    <citation type="submission" date="2016-10" db="EMBL/GenBank/DDBJ databases">
        <authorList>
            <person name="de Groot N.N."/>
        </authorList>
    </citation>
    <scope>NUCLEOTIDE SEQUENCE [LARGE SCALE GENOMIC DNA]</scope>
    <source>
        <strain evidence="8 9">DSM 5522</strain>
    </source>
</reference>
<dbReference type="EMBL" id="FOJY01000016">
    <property type="protein sequence ID" value="SFB27285.1"/>
    <property type="molecule type" value="Genomic_DNA"/>
</dbReference>
<protein>
    <recommendedName>
        <fullName evidence="6">Transporter</fullName>
    </recommendedName>
</protein>
<name>A0A1I0ZNR1_9FIRM</name>
<feature type="transmembrane region" description="Helical" evidence="7">
    <location>
        <begin position="12"/>
        <end position="30"/>
    </location>
</feature>
<dbReference type="PROSITE" id="PS50267">
    <property type="entry name" value="NA_NEUROTRAN_SYMP_3"/>
    <property type="match status" value="1"/>
</dbReference>
<organism evidence="8 9">
    <name type="scientific">Acetitomaculum ruminis DSM 5522</name>
    <dbReference type="NCBI Taxonomy" id="1120918"/>
    <lineage>
        <taxon>Bacteria</taxon>
        <taxon>Bacillati</taxon>
        <taxon>Bacillota</taxon>
        <taxon>Clostridia</taxon>
        <taxon>Lachnospirales</taxon>
        <taxon>Lachnospiraceae</taxon>
        <taxon>Acetitomaculum</taxon>
    </lineage>
</organism>
<evidence type="ECO:0000256" key="4">
    <source>
        <dbReference type="ARBA" id="ARBA00022989"/>
    </source>
</evidence>
<keyword evidence="6" id="KW-0769">Symport</keyword>
<gene>
    <name evidence="8" type="ORF">SAMN05216249_11659</name>
</gene>
<evidence type="ECO:0000256" key="2">
    <source>
        <dbReference type="ARBA" id="ARBA00022448"/>
    </source>
</evidence>
<feature type="transmembrane region" description="Helical" evidence="7">
    <location>
        <begin position="36"/>
        <end position="59"/>
    </location>
</feature>
<dbReference type="Pfam" id="PF00209">
    <property type="entry name" value="SNF"/>
    <property type="match status" value="2"/>
</dbReference>
<evidence type="ECO:0000313" key="9">
    <source>
        <dbReference type="Proteomes" id="UP000198838"/>
    </source>
</evidence>
<feature type="transmembrane region" description="Helical" evidence="7">
    <location>
        <begin position="141"/>
        <end position="158"/>
    </location>
</feature>
<dbReference type="OrthoDB" id="9762833at2"/>
<evidence type="ECO:0000256" key="3">
    <source>
        <dbReference type="ARBA" id="ARBA00022692"/>
    </source>
</evidence>
<dbReference type="NCBIfam" id="NF037979">
    <property type="entry name" value="Na_transp"/>
    <property type="match status" value="1"/>
</dbReference>
<evidence type="ECO:0000256" key="6">
    <source>
        <dbReference type="RuleBase" id="RU003732"/>
    </source>
</evidence>
<evidence type="ECO:0000313" key="8">
    <source>
        <dbReference type="EMBL" id="SFB27285.1"/>
    </source>
</evidence>
<keyword evidence="9" id="KW-1185">Reference proteome</keyword>
<keyword evidence="2 6" id="KW-0813">Transport</keyword>
<dbReference type="PANTHER" id="PTHR42948:SF1">
    <property type="entry name" value="TRANSPORTER"/>
    <property type="match status" value="1"/>
</dbReference>
<dbReference type="GO" id="GO:0016020">
    <property type="term" value="C:membrane"/>
    <property type="evidence" value="ECO:0007669"/>
    <property type="project" value="UniProtKB-SubCell"/>
</dbReference>
<evidence type="ECO:0000256" key="1">
    <source>
        <dbReference type="ARBA" id="ARBA00004141"/>
    </source>
</evidence>
<feature type="transmembrane region" description="Helical" evidence="7">
    <location>
        <begin position="430"/>
        <end position="451"/>
    </location>
</feature>
<feature type="transmembrane region" description="Helical" evidence="7">
    <location>
        <begin position="170"/>
        <end position="187"/>
    </location>
</feature>
<evidence type="ECO:0000256" key="7">
    <source>
        <dbReference type="SAM" id="Phobius"/>
    </source>
</evidence>
<feature type="transmembrane region" description="Helical" evidence="7">
    <location>
        <begin position="90"/>
        <end position="111"/>
    </location>
</feature>
<dbReference type="CDD" id="cd10336">
    <property type="entry name" value="SLC6sbd_Tyt1-Like"/>
    <property type="match status" value="1"/>
</dbReference>
<feature type="transmembrane region" description="Helical" evidence="7">
    <location>
        <begin position="306"/>
        <end position="327"/>
    </location>
</feature>
<dbReference type="RefSeq" id="WP_092873526.1">
    <property type="nucleotide sequence ID" value="NZ_FOJY01000016.1"/>
</dbReference>
<dbReference type="PRINTS" id="PR00176">
    <property type="entry name" value="NANEUSMPORT"/>
</dbReference>
<dbReference type="SUPFAM" id="SSF161070">
    <property type="entry name" value="SNF-like"/>
    <property type="match status" value="1"/>
</dbReference>
<proteinExistence type="inferred from homology"/>
<dbReference type="GO" id="GO:0015293">
    <property type="term" value="F:symporter activity"/>
    <property type="evidence" value="ECO:0007669"/>
    <property type="project" value="UniProtKB-KW"/>
</dbReference>
<dbReference type="InterPro" id="IPR037272">
    <property type="entry name" value="SNS_sf"/>
</dbReference>
<keyword evidence="5 7" id="KW-0472">Membrane</keyword>
<dbReference type="InterPro" id="IPR047218">
    <property type="entry name" value="YocR/YhdH-like"/>
</dbReference>
<comment type="subcellular location">
    <subcellularLocation>
        <location evidence="1">Membrane</location>
        <topology evidence="1">Multi-pass membrane protein</topology>
    </subcellularLocation>
</comment>
<keyword evidence="4 7" id="KW-1133">Transmembrane helix</keyword>
<feature type="transmembrane region" description="Helical" evidence="7">
    <location>
        <begin position="226"/>
        <end position="245"/>
    </location>
</feature>
<keyword evidence="3 6" id="KW-0812">Transmembrane</keyword>
<comment type="similarity">
    <text evidence="6">Belongs to the sodium:neurotransmitter symporter (SNF) (TC 2.A.22) family.</text>
</comment>